<evidence type="ECO:0000313" key="3">
    <source>
        <dbReference type="Proteomes" id="UP000828390"/>
    </source>
</evidence>
<accession>A0A9D4FCF4</accession>
<feature type="region of interest" description="Disordered" evidence="1">
    <location>
        <begin position="1"/>
        <end position="109"/>
    </location>
</feature>
<protein>
    <recommendedName>
        <fullName evidence="4">SH2 domain-containing protein</fullName>
    </recommendedName>
</protein>
<comment type="caution">
    <text evidence="2">The sequence shown here is derived from an EMBL/GenBank/DDBJ whole genome shotgun (WGS) entry which is preliminary data.</text>
</comment>
<feature type="compositionally biased region" description="Polar residues" evidence="1">
    <location>
        <begin position="88"/>
        <end position="100"/>
    </location>
</feature>
<dbReference type="AlphaFoldDB" id="A0A9D4FCF4"/>
<name>A0A9D4FCF4_DREPO</name>
<feature type="region of interest" description="Disordered" evidence="1">
    <location>
        <begin position="124"/>
        <end position="150"/>
    </location>
</feature>
<feature type="region of interest" description="Disordered" evidence="1">
    <location>
        <begin position="347"/>
        <end position="402"/>
    </location>
</feature>
<gene>
    <name evidence="2" type="ORF">DPMN_149291</name>
</gene>
<feature type="region of interest" description="Disordered" evidence="1">
    <location>
        <begin position="252"/>
        <end position="292"/>
    </location>
</feature>
<evidence type="ECO:0008006" key="4">
    <source>
        <dbReference type="Google" id="ProtNLM"/>
    </source>
</evidence>
<dbReference type="Proteomes" id="UP000828390">
    <property type="component" value="Unassembled WGS sequence"/>
</dbReference>
<sequence length="578" mass="65168">MSENGDSLSDHSYENLPPKNDQLTAGTSSEGRSLPEHFKATRLKFQQMATVDMDVGPKPKTMSAKHVRKTKLNMQPDVRPKENKTDTKQCPSIPNQSSTDVSRKNGQGIRKPHEVCADDVMPFESRVKPPIPGPRHRSIDTCTISSEGASGGYPIDSVSMRVSSGSNIEQAVAQASSYTKTNTNMKERLCFGQDSANEIPYGGSDFVQVTGSHKKHILCQPNQTSDQEEKRNDLQGKRSAFQDLHIHVHFYNDDGKNHDQNGTIGDKFEDDDSASQSSRMRQSAVPSRGRHPIHIHIHGDSMDIVKQKQTPKQRYETVDIDSDSEDTEKEYSPLNDESVFNEINVISSSPPEPAPTVPPRKPITSNAPSCLDKAYEKPDDWRYDDGKSTTKSQQSSFVPERKARTGTPSWILPYKDYDLPDAKVLEIFNSDQSLKNQVMELYGNPWFYLYPDVNDAHKYLSLRNEDGCFALVAENIEGSPFQPFTITVIKEKRHIRVPILKTTSDDSHSPSKLMLFDKSYDTIVELLDDLICNSNKELGFKLRKPNDASKYQTNTSSPRKRTRERFNKPEAFYATELK</sequence>
<evidence type="ECO:0000256" key="1">
    <source>
        <dbReference type="SAM" id="MobiDB-lite"/>
    </source>
</evidence>
<feature type="compositionally biased region" description="Polar residues" evidence="1">
    <location>
        <begin position="21"/>
        <end position="31"/>
    </location>
</feature>
<feature type="compositionally biased region" description="Low complexity" evidence="1">
    <location>
        <begin position="274"/>
        <end position="284"/>
    </location>
</feature>
<feature type="compositionally biased region" description="Basic and acidic residues" evidence="1">
    <location>
        <begin position="373"/>
        <end position="388"/>
    </location>
</feature>
<keyword evidence="3" id="KW-1185">Reference proteome</keyword>
<reference evidence="2" key="2">
    <citation type="submission" date="2020-11" db="EMBL/GenBank/DDBJ databases">
        <authorList>
            <person name="McCartney M.A."/>
            <person name="Auch B."/>
            <person name="Kono T."/>
            <person name="Mallez S."/>
            <person name="Becker A."/>
            <person name="Gohl D.M."/>
            <person name="Silverstein K.A.T."/>
            <person name="Koren S."/>
            <person name="Bechman K.B."/>
            <person name="Herman A."/>
            <person name="Abrahante J.E."/>
            <person name="Garbe J."/>
        </authorList>
    </citation>
    <scope>NUCLEOTIDE SEQUENCE</scope>
    <source>
        <strain evidence="2">Duluth1</strain>
        <tissue evidence="2">Whole animal</tissue>
    </source>
</reference>
<organism evidence="2 3">
    <name type="scientific">Dreissena polymorpha</name>
    <name type="common">Zebra mussel</name>
    <name type="synonym">Mytilus polymorpha</name>
    <dbReference type="NCBI Taxonomy" id="45954"/>
    <lineage>
        <taxon>Eukaryota</taxon>
        <taxon>Metazoa</taxon>
        <taxon>Spiralia</taxon>
        <taxon>Lophotrochozoa</taxon>
        <taxon>Mollusca</taxon>
        <taxon>Bivalvia</taxon>
        <taxon>Autobranchia</taxon>
        <taxon>Heteroconchia</taxon>
        <taxon>Euheterodonta</taxon>
        <taxon>Imparidentia</taxon>
        <taxon>Neoheterodontei</taxon>
        <taxon>Myida</taxon>
        <taxon>Dreissenoidea</taxon>
        <taxon>Dreissenidae</taxon>
        <taxon>Dreissena</taxon>
    </lineage>
</organism>
<feature type="compositionally biased region" description="Basic and acidic residues" evidence="1">
    <location>
        <begin position="78"/>
        <end position="87"/>
    </location>
</feature>
<dbReference type="EMBL" id="JAIWYP010000007">
    <property type="protein sequence ID" value="KAH3795732.1"/>
    <property type="molecule type" value="Genomic_DNA"/>
</dbReference>
<evidence type="ECO:0000313" key="2">
    <source>
        <dbReference type="EMBL" id="KAH3795732.1"/>
    </source>
</evidence>
<feature type="region of interest" description="Disordered" evidence="1">
    <location>
        <begin position="547"/>
        <end position="578"/>
    </location>
</feature>
<feature type="compositionally biased region" description="Pro residues" evidence="1">
    <location>
        <begin position="350"/>
        <end position="361"/>
    </location>
</feature>
<reference evidence="2" key="1">
    <citation type="journal article" date="2019" name="bioRxiv">
        <title>The Genome of the Zebra Mussel, Dreissena polymorpha: A Resource for Invasive Species Research.</title>
        <authorList>
            <person name="McCartney M.A."/>
            <person name="Auch B."/>
            <person name="Kono T."/>
            <person name="Mallez S."/>
            <person name="Zhang Y."/>
            <person name="Obille A."/>
            <person name="Becker A."/>
            <person name="Abrahante J.E."/>
            <person name="Garbe J."/>
            <person name="Badalamenti J.P."/>
            <person name="Herman A."/>
            <person name="Mangelson H."/>
            <person name="Liachko I."/>
            <person name="Sullivan S."/>
            <person name="Sone E.D."/>
            <person name="Koren S."/>
            <person name="Silverstein K.A.T."/>
            <person name="Beckman K.B."/>
            <person name="Gohl D.M."/>
        </authorList>
    </citation>
    <scope>NUCLEOTIDE SEQUENCE</scope>
    <source>
        <strain evidence="2">Duluth1</strain>
        <tissue evidence="2">Whole animal</tissue>
    </source>
</reference>
<proteinExistence type="predicted"/>